<evidence type="ECO:0000313" key="1">
    <source>
        <dbReference type="EnsemblMetazoa" id="GAUT046412-PA"/>
    </source>
</evidence>
<accession>A0A1A9VSY0</accession>
<dbReference type="EnsemblMetazoa" id="GAUT046412-RA">
    <property type="protein sequence ID" value="GAUT046412-PA"/>
    <property type="gene ID" value="GAUT046412"/>
</dbReference>
<protein>
    <submittedName>
        <fullName evidence="1">Uncharacterized protein</fullName>
    </submittedName>
</protein>
<dbReference type="AlphaFoldDB" id="A0A1A9VSY0"/>
<name>A0A1A9VSY0_GLOAU</name>
<organism evidence="1 2">
    <name type="scientific">Glossina austeni</name>
    <name type="common">Savannah tsetse fly</name>
    <dbReference type="NCBI Taxonomy" id="7395"/>
    <lineage>
        <taxon>Eukaryota</taxon>
        <taxon>Metazoa</taxon>
        <taxon>Ecdysozoa</taxon>
        <taxon>Arthropoda</taxon>
        <taxon>Hexapoda</taxon>
        <taxon>Insecta</taxon>
        <taxon>Pterygota</taxon>
        <taxon>Neoptera</taxon>
        <taxon>Endopterygota</taxon>
        <taxon>Diptera</taxon>
        <taxon>Brachycera</taxon>
        <taxon>Muscomorpha</taxon>
        <taxon>Hippoboscoidea</taxon>
        <taxon>Glossinidae</taxon>
        <taxon>Glossina</taxon>
    </lineage>
</organism>
<proteinExistence type="predicted"/>
<keyword evidence="2" id="KW-1185">Reference proteome</keyword>
<evidence type="ECO:0000313" key="2">
    <source>
        <dbReference type="Proteomes" id="UP000078200"/>
    </source>
</evidence>
<dbReference type="Proteomes" id="UP000078200">
    <property type="component" value="Unassembled WGS sequence"/>
</dbReference>
<sequence length="101" mass="11831">MSYDYDHAQHVRRINIFCVCIDVCATVVLHAADRNSRFTQINKSYESNYFYKLGRYVEPQLGLVAIDHHSKMSSKELKHKLLTCEIIKALLSKLIHFKEMN</sequence>
<dbReference type="VEuPathDB" id="VectorBase:GAUT046412"/>
<reference evidence="1" key="1">
    <citation type="submission" date="2020-05" db="UniProtKB">
        <authorList>
            <consortium name="EnsemblMetazoa"/>
        </authorList>
    </citation>
    <scope>IDENTIFICATION</scope>
    <source>
        <strain evidence="1">TTRI</strain>
    </source>
</reference>